<dbReference type="InterPro" id="IPR019826">
    <property type="entry name" value="Carboxylesterase_B_AS"/>
</dbReference>
<reference evidence="5 6" key="1">
    <citation type="journal article" date="2015" name="Fungal Genet. Biol.">
        <title>Evolution of novel wood decay mechanisms in Agaricales revealed by the genome sequences of Fistulina hepatica and Cylindrobasidium torrendii.</title>
        <authorList>
            <person name="Floudas D."/>
            <person name="Held B.W."/>
            <person name="Riley R."/>
            <person name="Nagy L.G."/>
            <person name="Koehler G."/>
            <person name="Ransdell A.S."/>
            <person name="Younus H."/>
            <person name="Chow J."/>
            <person name="Chiniquy J."/>
            <person name="Lipzen A."/>
            <person name="Tritt A."/>
            <person name="Sun H."/>
            <person name="Haridas S."/>
            <person name="LaButti K."/>
            <person name="Ohm R.A."/>
            <person name="Kues U."/>
            <person name="Blanchette R.A."/>
            <person name="Grigoriev I.V."/>
            <person name="Minto R.E."/>
            <person name="Hibbett D.S."/>
        </authorList>
    </citation>
    <scope>NUCLEOTIDE SEQUENCE [LARGE SCALE GENOMIC DNA]</scope>
    <source>
        <strain evidence="5 6">FP15055 ss-10</strain>
    </source>
</reference>
<evidence type="ECO:0000256" key="2">
    <source>
        <dbReference type="ARBA" id="ARBA00022801"/>
    </source>
</evidence>
<dbReference type="InterPro" id="IPR002018">
    <property type="entry name" value="CarbesteraseB"/>
</dbReference>
<gene>
    <name evidence="5" type="ORF">CYLTODRAFT_223775</name>
</gene>
<sequence length="526" mass="56701">MLPATSLLAVLSILSYAFAQSNTTVTLDYGTFVGGYNGSTGITSWLGIPYADPPVGDRRWRAPVVPPSKDLGTKNATQFGPTCIVTTLLTSEELPEDSSEDCLFVNVYVPPGANSSSSLPVLFWIHGGGFRNGSPRDHTPERLFNTTESPFIYVTVQYRLGTLGFLGGSELTDDGEPNAGLLDQRGAMLWTQRYISVFGGDPSRVTIWGQSAGAGSTMFHLIANGGNNEGLFIQAMGDSPSLSFTPSSRGNTSQEAFDRYATLAGCDIFTSDDVMACLRSASIKTLAVAGNLTSRHYGSTLFKFSPLVDGRFLTERAVSAYEGGRFAQVPVLFGANSGDGTNWSKSSTDPAANTSFPNATSNTEYLFFQGQWPSFPKSTFVGATSLYPLSSFNDSHVARTEQAYGDLRYICTAGLITGNMAQAGLPTYQFLYNNPDSGSCHGCELSALFPSDEDDVPLFVDMRKYWTSFVTDGTPSGGAVEWVNAQSTVGDPRMFLDPDSEGIQGISEEDTARCNYWHSQNQELFI</sequence>
<feature type="domain" description="Carboxylesterase type B" evidence="4">
    <location>
        <begin position="22"/>
        <end position="486"/>
    </location>
</feature>
<dbReference type="STRING" id="1314674.A0A0D7BGJ9"/>
<dbReference type="InterPro" id="IPR050309">
    <property type="entry name" value="Type-B_Carboxylest/Lipase"/>
</dbReference>
<feature type="signal peptide" evidence="3">
    <location>
        <begin position="1"/>
        <end position="19"/>
    </location>
</feature>
<evidence type="ECO:0000313" key="5">
    <source>
        <dbReference type="EMBL" id="KIY69607.1"/>
    </source>
</evidence>
<keyword evidence="6" id="KW-1185">Reference proteome</keyword>
<dbReference type="EMBL" id="KN880481">
    <property type="protein sequence ID" value="KIY69607.1"/>
    <property type="molecule type" value="Genomic_DNA"/>
</dbReference>
<dbReference type="EC" id="3.1.1.-" evidence="3"/>
<dbReference type="PROSITE" id="PS00941">
    <property type="entry name" value="CARBOXYLESTERASE_B_2"/>
    <property type="match status" value="1"/>
</dbReference>
<feature type="chain" id="PRO_5005115148" description="Carboxylic ester hydrolase" evidence="3">
    <location>
        <begin position="20"/>
        <end position="526"/>
    </location>
</feature>
<dbReference type="PANTHER" id="PTHR11559">
    <property type="entry name" value="CARBOXYLESTERASE"/>
    <property type="match status" value="1"/>
</dbReference>
<protein>
    <recommendedName>
        <fullName evidence="3">Carboxylic ester hydrolase</fullName>
        <ecNumber evidence="3">3.1.1.-</ecNumber>
    </recommendedName>
</protein>
<dbReference type="Proteomes" id="UP000054007">
    <property type="component" value="Unassembled WGS sequence"/>
</dbReference>
<dbReference type="InterPro" id="IPR019819">
    <property type="entry name" value="Carboxylesterase_B_CS"/>
</dbReference>
<dbReference type="OrthoDB" id="408631at2759"/>
<comment type="similarity">
    <text evidence="1 3">Belongs to the type-B carboxylesterase/lipase family.</text>
</comment>
<proteinExistence type="inferred from homology"/>
<accession>A0A0D7BGJ9</accession>
<dbReference type="InterPro" id="IPR029058">
    <property type="entry name" value="AB_hydrolase_fold"/>
</dbReference>
<name>A0A0D7BGJ9_9AGAR</name>
<evidence type="ECO:0000313" key="6">
    <source>
        <dbReference type="Proteomes" id="UP000054007"/>
    </source>
</evidence>
<dbReference type="SUPFAM" id="SSF53474">
    <property type="entry name" value="alpha/beta-Hydrolases"/>
    <property type="match status" value="1"/>
</dbReference>
<keyword evidence="2 3" id="KW-0378">Hydrolase</keyword>
<evidence type="ECO:0000256" key="3">
    <source>
        <dbReference type="RuleBase" id="RU361235"/>
    </source>
</evidence>
<organism evidence="5 6">
    <name type="scientific">Cylindrobasidium torrendii FP15055 ss-10</name>
    <dbReference type="NCBI Taxonomy" id="1314674"/>
    <lineage>
        <taxon>Eukaryota</taxon>
        <taxon>Fungi</taxon>
        <taxon>Dikarya</taxon>
        <taxon>Basidiomycota</taxon>
        <taxon>Agaricomycotina</taxon>
        <taxon>Agaricomycetes</taxon>
        <taxon>Agaricomycetidae</taxon>
        <taxon>Agaricales</taxon>
        <taxon>Marasmiineae</taxon>
        <taxon>Physalacriaceae</taxon>
        <taxon>Cylindrobasidium</taxon>
    </lineage>
</organism>
<dbReference type="ESTHER" id="9homo-a0a0d7bgj9">
    <property type="family name" value="Fungal_carboxylesterase_lipase"/>
</dbReference>
<dbReference type="GO" id="GO:0016787">
    <property type="term" value="F:hydrolase activity"/>
    <property type="evidence" value="ECO:0007669"/>
    <property type="project" value="UniProtKB-KW"/>
</dbReference>
<keyword evidence="3" id="KW-0732">Signal</keyword>
<dbReference type="AlphaFoldDB" id="A0A0D7BGJ9"/>
<dbReference type="Gene3D" id="3.40.50.1820">
    <property type="entry name" value="alpha/beta hydrolase"/>
    <property type="match status" value="1"/>
</dbReference>
<evidence type="ECO:0000259" key="4">
    <source>
        <dbReference type="Pfam" id="PF00135"/>
    </source>
</evidence>
<dbReference type="Pfam" id="PF00135">
    <property type="entry name" value="COesterase"/>
    <property type="match status" value="1"/>
</dbReference>
<dbReference type="PROSITE" id="PS00122">
    <property type="entry name" value="CARBOXYLESTERASE_B_1"/>
    <property type="match status" value="1"/>
</dbReference>
<evidence type="ECO:0000256" key="1">
    <source>
        <dbReference type="ARBA" id="ARBA00005964"/>
    </source>
</evidence>